<evidence type="ECO:0008006" key="3">
    <source>
        <dbReference type="Google" id="ProtNLM"/>
    </source>
</evidence>
<organism evidence="1 2">
    <name type="scientific">Clostridium ganghwense</name>
    <dbReference type="NCBI Taxonomy" id="312089"/>
    <lineage>
        <taxon>Bacteria</taxon>
        <taxon>Bacillati</taxon>
        <taxon>Bacillota</taxon>
        <taxon>Clostridia</taxon>
        <taxon>Eubacteriales</taxon>
        <taxon>Clostridiaceae</taxon>
        <taxon>Clostridium</taxon>
    </lineage>
</organism>
<comment type="caution">
    <text evidence="1">The sequence shown here is derived from an EMBL/GenBank/DDBJ whole genome shotgun (WGS) entry which is preliminary data.</text>
</comment>
<evidence type="ECO:0000313" key="2">
    <source>
        <dbReference type="Proteomes" id="UP001079657"/>
    </source>
</evidence>
<dbReference type="EMBL" id="JAPQES010000004">
    <property type="protein sequence ID" value="MCY6371449.1"/>
    <property type="molecule type" value="Genomic_DNA"/>
</dbReference>
<protein>
    <recommendedName>
        <fullName evidence="3">DUF1667 domain-containing protein</fullName>
    </recommendedName>
</protein>
<proteinExistence type="predicted"/>
<sequence length="80" mass="8661">MKPCNDVDVVIIACKVDCGFCRENQITVSASSTPKIPVGTSCADAIEMLLENGYDLINTETLQSSGQIVHTFAKYEKVCC</sequence>
<reference evidence="1" key="1">
    <citation type="submission" date="2022-12" db="EMBL/GenBank/DDBJ databases">
        <authorList>
            <person name="Wang J."/>
        </authorList>
    </citation>
    <scope>NUCLEOTIDE SEQUENCE</scope>
    <source>
        <strain evidence="1">HY-42-06</strain>
    </source>
</reference>
<keyword evidence="2" id="KW-1185">Reference proteome</keyword>
<accession>A0ABT4CQW1</accession>
<gene>
    <name evidence="1" type="ORF">OXH55_12435</name>
</gene>
<dbReference type="Proteomes" id="UP001079657">
    <property type="component" value="Unassembled WGS sequence"/>
</dbReference>
<name>A0ABT4CQW1_9CLOT</name>
<evidence type="ECO:0000313" key="1">
    <source>
        <dbReference type="EMBL" id="MCY6371449.1"/>
    </source>
</evidence>
<dbReference type="RefSeq" id="WP_268050310.1">
    <property type="nucleotide sequence ID" value="NZ_JAPQES010000004.1"/>
</dbReference>